<reference evidence="1" key="1">
    <citation type="journal article" date="2020" name="Nature">
        <title>Giant virus diversity and host interactions through global metagenomics.</title>
        <authorList>
            <person name="Schulz F."/>
            <person name="Roux S."/>
            <person name="Paez-Espino D."/>
            <person name="Jungbluth S."/>
            <person name="Walsh D.A."/>
            <person name="Denef V.J."/>
            <person name="McMahon K.D."/>
            <person name="Konstantinidis K.T."/>
            <person name="Eloe-Fadrosh E.A."/>
            <person name="Kyrpides N.C."/>
            <person name="Woyke T."/>
        </authorList>
    </citation>
    <scope>NUCLEOTIDE SEQUENCE</scope>
    <source>
        <strain evidence="1">GVMAG-M-3300023179-71</strain>
    </source>
</reference>
<sequence>MYKELIDFKIKSVITNILNAVIYPLKDKNEILTYLRYIIKEENIDYNVNRMMDYIANNDYNLYLMNKDMEKRVNECIKMVTDNKDLKNEYQMEYRILKNYRIFSRYFPKKIMQ</sequence>
<proteinExistence type="predicted"/>
<accession>A0A6C0H4W7</accession>
<protein>
    <submittedName>
        <fullName evidence="1">Uncharacterized protein</fullName>
    </submittedName>
</protein>
<dbReference type="AlphaFoldDB" id="A0A6C0H4W7"/>
<name>A0A6C0H4W7_9ZZZZ</name>
<evidence type="ECO:0000313" key="1">
    <source>
        <dbReference type="EMBL" id="QHT75601.1"/>
    </source>
</evidence>
<dbReference type="EMBL" id="MN739880">
    <property type="protein sequence ID" value="QHT75601.1"/>
    <property type="molecule type" value="Genomic_DNA"/>
</dbReference>
<organism evidence="1">
    <name type="scientific">viral metagenome</name>
    <dbReference type="NCBI Taxonomy" id="1070528"/>
    <lineage>
        <taxon>unclassified sequences</taxon>
        <taxon>metagenomes</taxon>
        <taxon>organismal metagenomes</taxon>
    </lineage>
</organism>